<dbReference type="InterPro" id="IPR001916">
    <property type="entry name" value="Glyco_hydro_22"/>
</dbReference>
<keyword evidence="4" id="KW-0732">Signal</keyword>
<dbReference type="SMART" id="SM00263">
    <property type="entry name" value="LYZ1"/>
    <property type="match status" value="1"/>
</dbReference>
<dbReference type="AlphaFoldDB" id="A0A9D4FDL9"/>
<feature type="non-terminal residue" evidence="5">
    <location>
        <position position="1"/>
    </location>
</feature>
<evidence type="ECO:0000256" key="1">
    <source>
        <dbReference type="ARBA" id="ARBA00012732"/>
    </source>
</evidence>
<dbReference type="PROSITE" id="PS51348">
    <property type="entry name" value="GLYCOSYL_HYDROL_F22_2"/>
    <property type="match status" value="1"/>
</dbReference>
<comment type="caution">
    <text evidence="5">The sequence shown here is derived from an EMBL/GenBank/DDBJ whole genome shotgun (WGS) entry which is preliminary data.</text>
</comment>
<accession>A0A9D4FDL9</accession>
<keyword evidence="3" id="KW-1015">Disulfide bond</keyword>
<evidence type="ECO:0000256" key="2">
    <source>
        <dbReference type="ARBA" id="ARBA00022638"/>
    </source>
</evidence>
<dbReference type="SUPFAM" id="SSF53955">
    <property type="entry name" value="Lysozyme-like"/>
    <property type="match status" value="1"/>
</dbReference>
<evidence type="ECO:0000256" key="3">
    <source>
        <dbReference type="ARBA" id="ARBA00023157"/>
    </source>
</evidence>
<dbReference type="PANTHER" id="PTHR11407:SF63">
    <property type="entry name" value="LYSOZYME C"/>
    <property type="match status" value="1"/>
</dbReference>
<protein>
    <recommendedName>
        <fullName evidence="1">lysozyme</fullName>
        <ecNumber evidence="1">3.2.1.17</ecNumber>
    </recommendedName>
</protein>
<evidence type="ECO:0000313" key="5">
    <source>
        <dbReference type="EMBL" id="KAH3794681.1"/>
    </source>
</evidence>
<dbReference type="Gene3D" id="1.10.530.10">
    <property type="match status" value="1"/>
</dbReference>
<evidence type="ECO:0000256" key="4">
    <source>
        <dbReference type="SAM" id="SignalP"/>
    </source>
</evidence>
<dbReference type="InterPro" id="IPR023346">
    <property type="entry name" value="Lysozyme-like_dom_sf"/>
</dbReference>
<keyword evidence="6" id="KW-1185">Reference proteome</keyword>
<feature type="signal peptide" evidence="4">
    <location>
        <begin position="1"/>
        <end position="18"/>
    </location>
</feature>
<reference evidence="5" key="1">
    <citation type="journal article" date="2019" name="bioRxiv">
        <title>The Genome of the Zebra Mussel, Dreissena polymorpha: A Resource for Invasive Species Research.</title>
        <authorList>
            <person name="McCartney M.A."/>
            <person name="Auch B."/>
            <person name="Kono T."/>
            <person name="Mallez S."/>
            <person name="Zhang Y."/>
            <person name="Obille A."/>
            <person name="Becker A."/>
            <person name="Abrahante J.E."/>
            <person name="Garbe J."/>
            <person name="Badalamenti J.P."/>
            <person name="Herman A."/>
            <person name="Mangelson H."/>
            <person name="Liachko I."/>
            <person name="Sullivan S."/>
            <person name="Sone E.D."/>
            <person name="Koren S."/>
            <person name="Silverstein K.A.T."/>
            <person name="Beckman K.B."/>
            <person name="Gohl D.M."/>
        </authorList>
    </citation>
    <scope>NUCLEOTIDE SEQUENCE</scope>
    <source>
        <strain evidence="5">Duluth1</strain>
        <tissue evidence="5">Whole animal</tissue>
    </source>
</reference>
<dbReference type="GO" id="GO:0031640">
    <property type="term" value="P:killing of cells of another organism"/>
    <property type="evidence" value="ECO:0007669"/>
    <property type="project" value="UniProtKB-KW"/>
</dbReference>
<dbReference type="GO" id="GO:0003796">
    <property type="term" value="F:lysozyme activity"/>
    <property type="evidence" value="ECO:0007669"/>
    <property type="project" value="UniProtKB-EC"/>
</dbReference>
<name>A0A9D4FDL9_DREPO</name>
<dbReference type="PANTHER" id="PTHR11407">
    <property type="entry name" value="LYSOZYME C"/>
    <property type="match status" value="1"/>
</dbReference>
<feature type="chain" id="PRO_5039557376" description="lysozyme" evidence="4">
    <location>
        <begin position="19"/>
        <end position="104"/>
    </location>
</feature>
<keyword evidence="2" id="KW-0081">Bacteriolytic enzyme</keyword>
<evidence type="ECO:0000313" key="6">
    <source>
        <dbReference type="Proteomes" id="UP000828390"/>
    </source>
</evidence>
<dbReference type="EMBL" id="JAIWYP010000007">
    <property type="protein sequence ID" value="KAH3794681.1"/>
    <property type="molecule type" value="Genomic_DNA"/>
</dbReference>
<gene>
    <name evidence="5" type="ORF">DPMN_148219</name>
</gene>
<keyword evidence="2" id="KW-0929">Antimicrobial</keyword>
<proteinExistence type="predicted"/>
<dbReference type="EC" id="3.2.1.17" evidence="1"/>
<reference evidence="5" key="2">
    <citation type="submission" date="2020-11" db="EMBL/GenBank/DDBJ databases">
        <authorList>
            <person name="McCartney M.A."/>
            <person name="Auch B."/>
            <person name="Kono T."/>
            <person name="Mallez S."/>
            <person name="Becker A."/>
            <person name="Gohl D.M."/>
            <person name="Silverstein K.A.T."/>
            <person name="Koren S."/>
            <person name="Bechman K.B."/>
            <person name="Herman A."/>
            <person name="Abrahante J.E."/>
            <person name="Garbe J."/>
        </authorList>
    </citation>
    <scope>NUCLEOTIDE SEQUENCE</scope>
    <source>
        <strain evidence="5">Duluth1</strain>
        <tissue evidence="5">Whole animal</tissue>
    </source>
</reference>
<sequence length="104" mass="11698">MTSFLILVVMATLNLALAGYKTRCDVVRALRAQGVPDGDMRDWLCLVDNESKFKYDATYINPNNRGTDNGIFQMNSRYHCDRPSGYSGTKCWKLNTDGCQDTCS</sequence>
<dbReference type="Proteomes" id="UP000828390">
    <property type="component" value="Unassembled WGS sequence"/>
</dbReference>
<organism evidence="5 6">
    <name type="scientific">Dreissena polymorpha</name>
    <name type="common">Zebra mussel</name>
    <name type="synonym">Mytilus polymorpha</name>
    <dbReference type="NCBI Taxonomy" id="45954"/>
    <lineage>
        <taxon>Eukaryota</taxon>
        <taxon>Metazoa</taxon>
        <taxon>Spiralia</taxon>
        <taxon>Lophotrochozoa</taxon>
        <taxon>Mollusca</taxon>
        <taxon>Bivalvia</taxon>
        <taxon>Autobranchia</taxon>
        <taxon>Heteroconchia</taxon>
        <taxon>Euheterodonta</taxon>
        <taxon>Imparidentia</taxon>
        <taxon>Neoheterodontei</taxon>
        <taxon>Myida</taxon>
        <taxon>Dreissenoidea</taxon>
        <taxon>Dreissenidae</taxon>
        <taxon>Dreissena</taxon>
    </lineage>
</organism>
<dbReference type="Pfam" id="PF00062">
    <property type="entry name" value="Lys"/>
    <property type="match status" value="1"/>
</dbReference>
<dbReference type="GO" id="GO:0042742">
    <property type="term" value="P:defense response to bacterium"/>
    <property type="evidence" value="ECO:0007669"/>
    <property type="project" value="UniProtKB-KW"/>
</dbReference>